<evidence type="ECO:0000313" key="1">
    <source>
        <dbReference type="EMBL" id="ACB28310.1"/>
    </source>
</evidence>
<dbReference type="RefSeq" id="WP_012338199.1">
    <property type="nucleotide sequence ID" value="NC_010514.1"/>
</dbReference>
<dbReference type="EMBL" id="CP001004">
    <property type="protein sequence ID" value="ACB28310.1"/>
    <property type="molecule type" value="Genomic_DNA"/>
</dbReference>
<proteinExistence type="predicted"/>
<accession>B1M9Y5</accession>
<protein>
    <submittedName>
        <fullName evidence="1">Uncharacterized protein</fullName>
    </submittedName>
</protein>
<dbReference type="AlphaFoldDB" id="B1M9Y5"/>
<dbReference type="HOGENOM" id="CLU_882261_0_0_5"/>
<dbReference type="GeneID" id="43529555"/>
<evidence type="ECO:0000313" key="2">
    <source>
        <dbReference type="Proteomes" id="UP000006589"/>
    </source>
</evidence>
<dbReference type="Proteomes" id="UP000006589">
    <property type="component" value="Plasmid pMRAD03"/>
</dbReference>
<sequence length="315" mass="36153">MLPPQPLPLTLNPRQDIPFIFKSYRQLVRSLGAVDGLGAGLTVATKEFEKQISSIQPTTQQLPHALSIATAHNVSTAYIDMTSLSPHLSQLLIVATYQQTEFFLTNFRKEQKTLGRQWRDRADGEILLDYILSCLPQGLNRNIVRIWKERYQLIEYYRHVRNGFVHATINRASLANEYNKVSSLIPYVQHHYGLTAPNAYGSLTFDDHMLFTRLTKYIATDLCRIGAPSTGIEIVNMLFSDEYVSLISSLIQRKGDEPQLKKSLRGRLRADFNYNLKIYPQIERDILDWFSKIPPKRERREDGKISAIEAAKQLI</sequence>
<gene>
    <name evidence="1" type="ordered locus">Mrad2831_6389</name>
</gene>
<dbReference type="OrthoDB" id="8482119at2"/>
<organism evidence="1 2">
    <name type="scientific">Methylobacterium radiotolerans (strain ATCC 27329 / DSM 1819 / JCM 2831 / NBRC 15690 / NCIMB 10815 / 0-1)</name>
    <dbReference type="NCBI Taxonomy" id="426355"/>
    <lineage>
        <taxon>Bacteria</taxon>
        <taxon>Pseudomonadati</taxon>
        <taxon>Pseudomonadota</taxon>
        <taxon>Alphaproteobacteria</taxon>
        <taxon>Hyphomicrobiales</taxon>
        <taxon>Methylobacteriaceae</taxon>
        <taxon>Methylobacterium</taxon>
    </lineage>
</organism>
<dbReference type="KEGG" id="mrd:Mrad2831_6389"/>
<name>B1M9Y5_METRJ</name>
<reference evidence="1 2" key="1">
    <citation type="submission" date="2008-03" db="EMBL/GenBank/DDBJ databases">
        <title>Complete sequence of plasmid3 of Methylobacterium radiotolerans JCM 2831.</title>
        <authorList>
            <consortium name="US DOE Joint Genome Institute"/>
            <person name="Copeland A."/>
            <person name="Lucas S."/>
            <person name="Lapidus A."/>
            <person name="Glavina del Rio T."/>
            <person name="Dalin E."/>
            <person name="Tice H."/>
            <person name="Bruce D."/>
            <person name="Goodwin L."/>
            <person name="Pitluck S."/>
            <person name="Kiss H."/>
            <person name="Brettin T."/>
            <person name="Detter J.C."/>
            <person name="Han C."/>
            <person name="Kuske C.R."/>
            <person name="Schmutz J."/>
            <person name="Larimer F."/>
            <person name="Land M."/>
            <person name="Hauser L."/>
            <person name="Kyrpides N."/>
            <person name="Mikhailova N."/>
            <person name="Marx C.J."/>
            <person name="Richardson P."/>
        </authorList>
    </citation>
    <scope>NUCLEOTIDE SEQUENCE [LARGE SCALE GENOMIC DNA]</scope>
    <source>
        <strain evidence="2">ATCC 27329 / DSM 1819 / JCM 2831 / NBRC 15690 / NCIMB 10815 / 0-1</strain>
        <plasmid evidence="2">Plasmid pMRAD03</plasmid>
    </source>
</reference>
<geneLocation type="plasmid" evidence="1 2">
    <name>pMRAD03</name>
</geneLocation>
<keyword evidence="1" id="KW-0614">Plasmid</keyword>